<dbReference type="PIRSF" id="PIRSF006488">
    <property type="entry name" value="Exonuc_VII_S"/>
    <property type="match status" value="1"/>
</dbReference>
<protein>
    <recommendedName>
        <fullName evidence="6">Exodeoxyribonuclease 7 small subunit</fullName>
        <ecNumber evidence="6">3.1.11.6</ecNumber>
    </recommendedName>
    <alternativeName>
        <fullName evidence="6">Exodeoxyribonuclease VII small subunit</fullName>
        <shortName evidence="6">Exonuclease VII small subunit</shortName>
    </alternativeName>
</protein>
<evidence type="ECO:0000256" key="6">
    <source>
        <dbReference type="HAMAP-Rule" id="MF_00337"/>
    </source>
</evidence>
<name>A0ABY1JAZ6_9BACT</name>
<comment type="caution">
    <text evidence="7">The sequence shown here is derived from an EMBL/GenBank/DDBJ whole genome shotgun (WGS) entry which is preliminary data.</text>
</comment>
<evidence type="ECO:0000256" key="5">
    <source>
        <dbReference type="ARBA" id="ARBA00022839"/>
    </source>
</evidence>
<evidence type="ECO:0000256" key="1">
    <source>
        <dbReference type="ARBA" id="ARBA00009998"/>
    </source>
</evidence>
<dbReference type="Proteomes" id="UP000185093">
    <property type="component" value="Unassembled WGS sequence"/>
</dbReference>
<evidence type="ECO:0000256" key="2">
    <source>
        <dbReference type="ARBA" id="ARBA00022490"/>
    </source>
</evidence>
<dbReference type="InterPro" id="IPR003761">
    <property type="entry name" value="Exonuc_VII_S"/>
</dbReference>
<comment type="catalytic activity">
    <reaction evidence="6">
        <text>Exonucleolytic cleavage in either 5'- to 3'- or 3'- to 5'-direction to yield nucleoside 5'-phosphates.</text>
        <dbReference type="EC" id="3.1.11.6"/>
    </reaction>
</comment>
<dbReference type="PANTHER" id="PTHR34137">
    <property type="entry name" value="EXODEOXYRIBONUCLEASE 7 SMALL SUBUNIT"/>
    <property type="match status" value="1"/>
</dbReference>
<sequence length="74" mass="8571">MSFSKNIEELEKIIQRLEREALPLEEAMEIFERGVALVKNCQAYLAEVQQKVMLVDEGGNEKAWEAETQEENEN</sequence>
<dbReference type="SUPFAM" id="SSF116842">
    <property type="entry name" value="XseB-like"/>
    <property type="match status" value="1"/>
</dbReference>
<dbReference type="EMBL" id="FSQZ01000001">
    <property type="protein sequence ID" value="SIN62889.1"/>
    <property type="molecule type" value="Genomic_DNA"/>
</dbReference>
<organism evidence="7 8">
    <name type="scientific">Acetomicrobium flavidum</name>
    <dbReference type="NCBI Taxonomy" id="49896"/>
    <lineage>
        <taxon>Bacteria</taxon>
        <taxon>Thermotogati</taxon>
        <taxon>Synergistota</taxon>
        <taxon>Synergistia</taxon>
        <taxon>Synergistales</taxon>
        <taxon>Acetomicrobiaceae</taxon>
        <taxon>Acetomicrobium</taxon>
    </lineage>
</organism>
<proteinExistence type="inferred from homology"/>
<evidence type="ECO:0000313" key="8">
    <source>
        <dbReference type="Proteomes" id="UP000185093"/>
    </source>
</evidence>
<keyword evidence="4 6" id="KW-0378">Hydrolase</keyword>
<dbReference type="PANTHER" id="PTHR34137:SF1">
    <property type="entry name" value="EXODEOXYRIBONUCLEASE 7 SMALL SUBUNIT"/>
    <property type="match status" value="1"/>
</dbReference>
<evidence type="ECO:0000313" key="7">
    <source>
        <dbReference type="EMBL" id="SIN62889.1"/>
    </source>
</evidence>
<comment type="subcellular location">
    <subcellularLocation>
        <location evidence="6">Cytoplasm</location>
    </subcellularLocation>
</comment>
<accession>A0ABY1JAZ6</accession>
<dbReference type="EC" id="3.1.11.6" evidence="6"/>
<dbReference type="NCBIfam" id="TIGR01280">
    <property type="entry name" value="xseB"/>
    <property type="match status" value="1"/>
</dbReference>
<dbReference type="Pfam" id="PF02609">
    <property type="entry name" value="Exonuc_VII_S"/>
    <property type="match status" value="1"/>
</dbReference>
<dbReference type="InterPro" id="IPR037004">
    <property type="entry name" value="Exonuc_VII_ssu_sf"/>
</dbReference>
<comment type="function">
    <text evidence="6">Bidirectionally degrades single-stranded DNA into large acid-insoluble oligonucleotides, which are then degraded further into small acid-soluble oligonucleotides.</text>
</comment>
<evidence type="ECO:0000256" key="3">
    <source>
        <dbReference type="ARBA" id="ARBA00022722"/>
    </source>
</evidence>
<evidence type="ECO:0000256" key="4">
    <source>
        <dbReference type="ARBA" id="ARBA00022801"/>
    </source>
</evidence>
<keyword evidence="2 6" id="KW-0963">Cytoplasm</keyword>
<keyword evidence="3 6" id="KW-0540">Nuclease</keyword>
<dbReference type="Gene3D" id="1.10.287.1040">
    <property type="entry name" value="Exonuclease VII, small subunit"/>
    <property type="match status" value="1"/>
</dbReference>
<dbReference type="RefSeq" id="WP_041459756.1">
    <property type="nucleotide sequence ID" value="NZ_DAONLC010000005.1"/>
</dbReference>
<gene>
    <name evidence="6" type="primary">xseB</name>
    <name evidence="7" type="ORF">SAMN05444368_0269</name>
</gene>
<reference evidence="7 8" key="1">
    <citation type="submission" date="2016-11" db="EMBL/GenBank/DDBJ databases">
        <authorList>
            <person name="Varghese N."/>
            <person name="Submissions S."/>
        </authorList>
    </citation>
    <scope>NUCLEOTIDE SEQUENCE [LARGE SCALE GENOMIC DNA]</scope>
    <source>
        <strain evidence="7 8">DSM 20664</strain>
    </source>
</reference>
<keyword evidence="5 6" id="KW-0269">Exonuclease</keyword>
<comment type="similarity">
    <text evidence="1 6">Belongs to the XseB family.</text>
</comment>
<keyword evidence="8" id="KW-1185">Reference proteome</keyword>
<dbReference type="HAMAP" id="MF_00337">
    <property type="entry name" value="Exonuc_7_S"/>
    <property type="match status" value="1"/>
</dbReference>
<comment type="subunit">
    <text evidence="6">Heterooligomer composed of large and small subunits.</text>
</comment>